<reference evidence="1 2" key="1">
    <citation type="submission" date="2019-02" db="EMBL/GenBank/DDBJ databases">
        <title>Isolation and identification of novel species under the genus Muribaculum.</title>
        <authorList>
            <person name="Miyake S."/>
            <person name="Ding Y."/>
            <person name="Low A."/>
            <person name="Soh M."/>
            <person name="Seedorf H."/>
        </authorList>
    </citation>
    <scope>NUCLEOTIDE SEQUENCE [LARGE SCALE GENOMIC DNA]</scope>
    <source>
        <strain evidence="1 2">TLL-A4</strain>
    </source>
</reference>
<dbReference type="Pfam" id="PF14060">
    <property type="entry name" value="DUF4252"/>
    <property type="match status" value="1"/>
</dbReference>
<protein>
    <submittedName>
        <fullName evidence="1">DUF4252 domain-containing protein</fullName>
    </submittedName>
</protein>
<gene>
    <name evidence="1" type="ORF">E7746_03285</name>
</gene>
<evidence type="ECO:0000313" key="2">
    <source>
        <dbReference type="Proteomes" id="UP000297031"/>
    </source>
</evidence>
<organism evidence="1 2">
    <name type="scientific">Muribaculum gordoncarteri</name>
    <dbReference type="NCBI Taxonomy" id="2530390"/>
    <lineage>
        <taxon>Bacteria</taxon>
        <taxon>Pseudomonadati</taxon>
        <taxon>Bacteroidota</taxon>
        <taxon>Bacteroidia</taxon>
        <taxon>Bacteroidales</taxon>
        <taxon>Muribaculaceae</taxon>
        <taxon>Muribaculum</taxon>
    </lineage>
</organism>
<evidence type="ECO:0000313" key="1">
    <source>
        <dbReference type="EMBL" id="QCD34973.1"/>
    </source>
</evidence>
<accession>A0A4P7VCQ2</accession>
<dbReference type="AlphaFoldDB" id="A0A4P7VCQ2"/>
<dbReference type="RefSeq" id="WP_136409823.1">
    <property type="nucleotide sequence ID" value="NZ_CP039393.1"/>
</dbReference>
<dbReference type="InterPro" id="IPR025348">
    <property type="entry name" value="DUF4252"/>
</dbReference>
<sequence length="152" mass="17336">MKQRLSIIIIALLLAVQAGYSRGFDSVFNEFKKKEDVTYISMPPFVTWLGKNLGGVNDVPMADKVKSMKMLVSESRCEPLINMINDTDSGCEELLRMNDDGDVVKIWMDSKGDKIKRLYLLNYSDSECTFMELKGDFKKSDILKFVNESNNK</sequence>
<dbReference type="OrthoDB" id="1093537at2"/>
<name>A0A4P7VCQ2_9BACT</name>
<dbReference type="KEGG" id="mgod:E7746_03285"/>
<dbReference type="Proteomes" id="UP000297031">
    <property type="component" value="Chromosome"/>
</dbReference>
<proteinExistence type="predicted"/>
<dbReference type="EMBL" id="CP039393">
    <property type="protein sequence ID" value="QCD34973.1"/>
    <property type="molecule type" value="Genomic_DNA"/>
</dbReference>
<keyword evidence="2" id="KW-1185">Reference proteome</keyword>